<feature type="chain" id="PRO_5040251926" evidence="1">
    <location>
        <begin position="20"/>
        <end position="151"/>
    </location>
</feature>
<name>A0A9P6TBL8_9BASI</name>
<dbReference type="Proteomes" id="UP000886653">
    <property type="component" value="Unassembled WGS sequence"/>
</dbReference>
<accession>A0A9P6TBL8</accession>
<evidence type="ECO:0000313" key="3">
    <source>
        <dbReference type="Proteomes" id="UP000886653"/>
    </source>
</evidence>
<reference evidence="2" key="1">
    <citation type="submission" date="2013-11" db="EMBL/GenBank/DDBJ databases">
        <title>Genome sequence of the fusiform rust pathogen reveals effectors for host alternation and coevolution with pine.</title>
        <authorList>
            <consortium name="DOE Joint Genome Institute"/>
            <person name="Smith K."/>
            <person name="Pendleton A."/>
            <person name="Kubisiak T."/>
            <person name="Anderson C."/>
            <person name="Salamov A."/>
            <person name="Aerts A."/>
            <person name="Riley R."/>
            <person name="Clum A."/>
            <person name="Lindquist E."/>
            <person name="Ence D."/>
            <person name="Campbell M."/>
            <person name="Kronenberg Z."/>
            <person name="Feau N."/>
            <person name="Dhillon B."/>
            <person name="Hamelin R."/>
            <person name="Burleigh J."/>
            <person name="Smith J."/>
            <person name="Yandell M."/>
            <person name="Nelson C."/>
            <person name="Grigoriev I."/>
            <person name="Davis J."/>
        </authorList>
    </citation>
    <scope>NUCLEOTIDE SEQUENCE</scope>
    <source>
        <strain evidence="2">G11</strain>
    </source>
</reference>
<evidence type="ECO:0000256" key="1">
    <source>
        <dbReference type="SAM" id="SignalP"/>
    </source>
</evidence>
<comment type="caution">
    <text evidence="2">The sequence shown here is derived from an EMBL/GenBank/DDBJ whole genome shotgun (WGS) entry which is preliminary data.</text>
</comment>
<sequence length="151" mass="17059">MNTFSFILVFLLFGALTISQPRHRHHIRSGSYPDAQCVATLKKANGQDDKVIYWYKPWEDVYHNWQQSWRAGSAEILNVTLFEGTGKGCRVDFTVDTKICGFVGSFYGINITGVELHRSEPSPLNGSPLQQKPSPVRWTNCGPGLMIHLDF</sequence>
<gene>
    <name evidence="2" type="ORF">CROQUDRAFT_107161</name>
</gene>
<evidence type="ECO:0000313" key="2">
    <source>
        <dbReference type="EMBL" id="KAG0146406.1"/>
    </source>
</evidence>
<protein>
    <submittedName>
        <fullName evidence="2">Uncharacterized protein</fullName>
    </submittedName>
</protein>
<keyword evidence="3" id="KW-1185">Reference proteome</keyword>
<keyword evidence="1" id="KW-0732">Signal</keyword>
<dbReference type="OrthoDB" id="2497131at2759"/>
<organism evidence="2 3">
    <name type="scientific">Cronartium quercuum f. sp. fusiforme G11</name>
    <dbReference type="NCBI Taxonomy" id="708437"/>
    <lineage>
        <taxon>Eukaryota</taxon>
        <taxon>Fungi</taxon>
        <taxon>Dikarya</taxon>
        <taxon>Basidiomycota</taxon>
        <taxon>Pucciniomycotina</taxon>
        <taxon>Pucciniomycetes</taxon>
        <taxon>Pucciniales</taxon>
        <taxon>Coleosporiaceae</taxon>
        <taxon>Cronartium</taxon>
    </lineage>
</organism>
<feature type="signal peptide" evidence="1">
    <location>
        <begin position="1"/>
        <end position="19"/>
    </location>
</feature>
<dbReference type="AlphaFoldDB" id="A0A9P6TBL8"/>
<dbReference type="EMBL" id="MU167261">
    <property type="protein sequence ID" value="KAG0146406.1"/>
    <property type="molecule type" value="Genomic_DNA"/>
</dbReference>
<proteinExistence type="predicted"/>